<evidence type="ECO:0000256" key="1">
    <source>
        <dbReference type="PROSITE-ProRule" id="PRU00339"/>
    </source>
</evidence>
<dbReference type="KEGG" id="ccro:CMC5_002980"/>
<protein>
    <recommendedName>
        <fullName evidence="4">PEGA domain-containing protein</fullName>
    </recommendedName>
</protein>
<dbReference type="Pfam" id="PF08308">
    <property type="entry name" value="PEGA"/>
    <property type="match status" value="1"/>
</dbReference>
<keyword evidence="3" id="KW-1133">Transmembrane helix</keyword>
<feature type="repeat" description="TPR" evidence="1">
    <location>
        <begin position="93"/>
        <end position="126"/>
    </location>
</feature>
<feature type="domain" description="PEGA" evidence="4">
    <location>
        <begin position="188"/>
        <end position="248"/>
    </location>
</feature>
<reference evidence="5 6" key="1">
    <citation type="submission" date="2015-07" db="EMBL/GenBank/DDBJ databases">
        <title>Genome analysis of myxobacterium Chondromyces crocatus Cm c5 reveals a high potential for natural compound synthesis and the genetic basis for the loss of fruiting body formation.</title>
        <authorList>
            <person name="Zaburannyi N."/>
            <person name="Bunk B."/>
            <person name="Maier J."/>
            <person name="Overmann J."/>
            <person name="Mueller R."/>
        </authorList>
    </citation>
    <scope>NUCLEOTIDE SEQUENCE [LARGE SCALE GENOMIC DNA]</scope>
    <source>
        <strain evidence="5 6">Cm c5</strain>
    </source>
</reference>
<evidence type="ECO:0000256" key="2">
    <source>
        <dbReference type="SAM" id="MobiDB-lite"/>
    </source>
</evidence>
<evidence type="ECO:0000313" key="5">
    <source>
        <dbReference type="EMBL" id="AKT36184.1"/>
    </source>
</evidence>
<keyword evidence="1" id="KW-0802">TPR repeat</keyword>
<keyword evidence="3" id="KW-0812">Transmembrane</keyword>
<feature type="region of interest" description="Disordered" evidence="2">
    <location>
        <begin position="63"/>
        <end position="83"/>
    </location>
</feature>
<dbReference type="STRING" id="52.CMC5_002980"/>
<evidence type="ECO:0000313" key="6">
    <source>
        <dbReference type="Proteomes" id="UP000067626"/>
    </source>
</evidence>
<accession>A0A0K1E5R8</accession>
<keyword evidence="6" id="KW-1185">Reference proteome</keyword>
<keyword evidence="3" id="KW-0472">Membrane</keyword>
<sequence>MPTTELFGERGFRSRMLRVEEGRLLRSGNKELAMEGRRGMRWTGVAVMVGALSLVGGEAWAQTAPGAPTAPQSPPAAATAPAAPLSESLTGMARAEHGAAVALFKDGDFAGALERYEKAYELSRDHRLLWSVALCQKNLRHYAGLLTTLQRLEQDAGAKLSEDDRKDLADLRSTAESLVSRIELAVSEAGATVLIDDVPMGTTPLPKPLAVELGERRLQITKPGFKAFSRTLRVEGGSRIGLAATLERDVRRGTLLVQAAPDDLISVDGKLVGRGRWEGPVTSGPHALRVSATGKETHEAEVLVREGELRRVDVGLNKASASSGRLWWWLGGGAALLAGAVLTGALLYEPGTPAERGTLGTIPLSFGGR</sequence>
<dbReference type="EMBL" id="CP012159">
    <property type="protein sequence ID" value="AKT36184.1"/>
    <property type="molecule type" value="Genomic_DNA"/>
</dbReference>
<dbReference type="PROSITE" id="PS50005">
    <property type="entry name" value="TPR"/>
    <property type="match status" value="1"/>
</dbReference>
<evidence type="ECO:0000256" key="3">
    <source>
        <dbReference type="SAM" id="Phobius"/>
    </source>
</evidence>
<organism evidence="5 6">
    <name type="scientific">Chondromyces crocatus</name>
    <dbReference type="NCBI Taxonomy" id="52"/>
    <lineage>
        <taxon>Bacteria</taxon>
        <taxon>Pseudomonadati</taxon>
        <taxon>Myxococcota</taxon>
        <taxon>Polyangia</taxon>
        <taxon>Polyangiales</taxon>
        <taxon>Polyangiaceae</taxon>
        <taxon>Chondromyces</taxon>
    </lineage>
</organism>
<proteinExistence type="predicted"/>
<gene>
    <name evidence="5" type="ORF">CMC5_002980</name>
</gene>
<name>A0A0K1E5R8_CHOCO</name>
<dbReference type="Proteomes" id="UP000067626">
    <property type="component" value="Chromosome"/>
</dbReference>
<dbReference type="InterPro" id="IPR013229">
    <property type="entry name" value="PEGA"/>
</dbReference>
<evidence type="ECO:0000259" key="4">
    <source>
        <dbReference type="Pfam" id="PF08308"/>
    </source>
</evidence>
<dbReference type="InterPro" id="IPR019734">
    <property type="entry name" value="TPR_rpt"/>
</dbReference>
<dbReference type="AlphaFoldDB" id="A0A0K1E5R8"/>
<feature type="transmembrane region" description="Helical" evidence="3">
    <location>
        <begin position="326"/>
        <end position="348"/>
    </location>
</feature>